<dbReference type="InterPro" id="IPR013604">
    <property type="entry name" value="7TM_chemorcpt"/>
</dbReference>
<evidence type="ECO:0000256" key="1">
    <source>
        <dbReference type="ARBA" id="ARBA00004651"/>
    </source>
</evidence>
<evidence type="ECO:0000256" key="4">
    <source>
        <dbReference type="ARBA" id="ARBA00022989"/>
    </source>
</evidence>
<feature type="transmembrane region" description="Helical" evidence="8">
    <location>
        <begin position="114"/>
        <end position="135"/>
    </location>
</feature>
<organism evidence="9 10">
    <name type="scientific">Ooceraea biroi</name>
    <name type="common">Clonal raider ant</name>
    <name type="synonym">Cerapachys biroi</name>
    <dbReference type="NCBI Taxonomy" id="2015173"/>
    <lineage>
        <taxon>Eukaryota</taxon>
        <taxon>Metazoa</taxon>
        <taxon>Ecdysozoa</taxon>
        <taxon>Arthropoda</taxon>
        <taxon>Hexapoda</taxon>
        <taxon>Insecta</taxon>
        <taxon>Pterygota</taxon>
        <taxon>Neoptera</taxon>
        <taxon>Endopterygota</taxon>
        <taxon>Hymenoptera</taxon>
        <taxon>Apocrita</taxon>
        <taxon>Aculeata</taxon>
        <taxon>Formicoidea</taxon>
        <taxon>Formicidae</taxon>
        <taxon>Dorylinae</taxon>
        <taxon>Ooceraea</taxon>
    </lineage>
</organism>
<feature type="transmembrane region" description="Helical" evidence="8">
    <location>
        <begin position="255"/>
        <end position="274"/>
    </location>
</feature>
<dbReference type="GO" id="GO:0043025">
    <property type="term" value="C:neuronal cell body"/>
    <property type="evidence" value="ECO:0007669"/>
    <property type="project" value="TreeGrafter"/>
</dbReference>
<comment type="caution">
    <text evidence="9">The sequence shown here is derived from an EMBL/GenBank/DDBJ whole genome shotgun (WGS) entry which is preliminary data.</text>
</comment>
<dbReference type="GO" id="GO:0007165">
    <property type="term" value="P:signal transduction"/>
    <property type="evidence" value="ECO:0007669"/>
    <property type="project" value="UniProtKB-KW"/>
</dbReference>
<dbReference type="GO" id="GO:0050909">
    <property type="term" value="P:sensory perception of taste"/>
    <property type="evidence" value="ECO:0007669"/>
    <property type="project" value="InterPro"/>
</dbReference>
<reference evidence="9 10" key="1">
    <citation type="journal article" date="2018" name="Genome Res.">
        <title>The genomic architecture and molecular evolution of ant odorant receptors.</title>
        <authorList>
            <person name="McKenzie S.K."/>
            <person name="Kronauer D.J.C."/>
        </authorList>
    </citation>
    <scope>NUCLEOTIDE SEQUENCE [LARGE SCALE GENOMIC DNA]</scope>
    <source>
        <strain evidence="9">Clonal line C1</strain>
    </source>
</reference>
<dbReference type="OrthoDB" id="7547218at2759"/>
<keyword evidence="2 8" id="KW-1003">Cell membrane</keyword>
<evidence type="ECO:0000256" key="3">
    <source>
        <dbReference type="ARBA" id="ARBA00022692"/>
    </source>
</evidence>
<dbReference type="Pfam" id="PF08395">
    <property type="entry name" value="7tm_7"/>
    <property type="match status" value="1"/>
</dbReference>
<feature type="transmembrane region" description="Helical" evidence="8">
    <location>
        <begin position="67"/>
        <end position="85"/>
    </location>
</feature>
<dbReference type="GO" id="GO:0008049">
    <property type="term" value="P:male courtship behavior"/>
    <property type="evidence" value="ECO:0007669"/>
    <property type="project" value="TreeGrafter"/>
</dbReference>
<dbReference type="GO" id="GO:0030425">
    <property type="term" value="C:dendrite"/>
    <property type="evidence" value="ECO:0007669"/>
    <property type="project" value="TreeGrafter"/>
</dbReference>
<dbReference type="Proteomes" id="UP000279307">
    <property type="component" value="Chromosome 9"/>
</dbReference>
<evidence type="ECO:0000256" key="8">
    <source>
        <dbReference type="RuleBase" id="RU363108"/>
    </source>
</evidence>
<evidence type="ECO:0000256" key="7">
    <source>
        <dbReference type="ARBA" id="ARBA00023224"/>
    </source>
</evidence>
<feature type="transmembrane region" description="Helical" evidence="8">
    <location>
        <begin position="286"/>
        <end position="306"/>
    </location>
</feature>
<proteinExistence type="inferred from homology"/>
<gene>
    <name evidence="9" type="ORF">DMN91_009428</name>
</gene>
<comment type="subcellular location">
    <subcellularLocation>
        <location evidence="1 8">Cell membrane</location>
        <topology evidence="1 8">Multi-pass membrane protein</topology>
    </subcellularLocation>
</comment>
<keyword evidence="4 8" id="KW-1133">Transmembrane helix</keyword>
<dbReference type="GO" id="GO:0030424">
    <property type="term" value="C:axon"/>
    <property type="evidence" value="ECO:0007669"/>
    <property type="project" value="TreeGrafter"/>
</dbReference>
<sequence length="400" mass="46703">MMKTIQAALSPLLTIGSICGLAIFEYPPGRARPYFSCLYFSITWSLYVFLCYYLFYNNYAVVISWPIKVVMLTTIVSVCDSLFHFKDLSTCLRKLSVVDDTLQVLGTPKEYRLLYKWTIGVIIGWIILACFLNTIDSIVSYYYTREHSDIVRICVPFFTNHLFHVDTYSGLIWGTILGYTGSRFQRINEHIYTLLSEDTKCIKRWDKLIPINYQSRAEAKDCKRYIWIIMHIHLHLSHISHQLNKVFSMQMTLQMASYFAFFVDLLCVIYTSYIDKSKNIGSILDGLFSYIWLVVCIVKVFGLTHICQTVSDKAQETITILYKLSNDNPDEDLREQVLQFILQIKQREIKFSGLGLFYFDYGFIRHFCKSIVTILIIIIQMHVSYDDISQPVNDEDYIVI</sequence>
<evidence type="ECO:0000256" key="6">
    <source>
        <dbReference type="ARBA" id="ARBA00023170"/>
    </source>
</evidence>
<dbReference type="GO" id="GO:0007635">
    <property type="term" value="P:chemosensory behavior"/>
    <property type="evidence" value="ECO:0007669"/>
    <property type="project" value="TreeGrafter"/>
</dbReference>
<evidence type="ECO:0000313" key="10">
    <source>
        <dbReference type="Proteomes" id="UP000279307"/>
    </source>
</evidence>
<keyword evidence="7 8" id="KW-0807">Transducer</keyword>
<keyword evidence="3 8" id="KW-0812">Transmembrane</keyword>
<dbReference type="AlphaFoldDB" id="A0A3L8DF22"/>
<feature type="transmembrane region" description="Helical" evidence="8">
    <location>
        <begin position="38"/>
        <end position="55"/>
    </location>
</feature>
<comment type="function">
    <text evidence="8">Gustatory receptor which mediates acceptance or avoidance behavior, depending on its substrates.</text>
</comment>
<dbReference type="PANTHER" id="PTHR21143:SF133">
    <property type="entry name" value="GUSTATORY AND PHEROMONE RECEPTOR 32A-RELATED"/>
    <property type="match status" value="1"/>
</dbReference>
<evidence type="ECO:0000256" key="2">
    <source>
        <dbReference type="ARBA" id="ARBA00022475"/>
    </source>
</evidence>
<keyword evidence="6 8" id="KW-0675">Receptor</keyword>
<evidence type="ECO:0000256" key="5">
    <source>
        <dbReference type="ARBA" id="ARBA00023136"/>
    </source>
</evidence>
<dbReference type="PANTHER" id="PTHR21143">
    <property type="entry name" value="INVERTEBRATE GUSTATORY RECEPTOR"/>
    <property type="match status" value="1"/>
</dbReference>
<name>A0A3L8DF22_OOCBI</name>
<comment type="caution">
    <text evidence="8">Lacks conserved residue(s) required for the propagation of feature annotation.</text>
</comment>
<dbReference type="GO" id="GO:0005886">
    <property type="term" value="C:plasma membrane"/>
    <property type="evidence" value="ECO:0007669"/>
    <property type="project" value="UniProtKB-SubCell"/>
</dbReference>
<comment type="similarity">
    <text evidence="8">Belongs to the insect chemoreceptor superfamily. Gustatory receptor (GR) family.</text>
</comment>
<evidence type="ECO:0000313" key="9">
    <source>
        <dbReference type="EMBL" id="RLU19070.1"/>
    </source>
</evidence>
<protein>
    <recommendedName>
        <fullName evidence="8">Gustatory receptor</fullName>
    </recommendedName>
</protein>
<dbReference type="EMBL" id="QOIP01000009">
    <property type="protein sequence ID" value="RLU19070.1"/>
    <property type="molecule type" value="Genomic_DNA"/>
</dbReference>
<accession>A0A3L8DF22</accession>
<keyword evidence="5 8" id="KW-0472">Membrane</keyword>